<evidence type="ECO:0000313" key="1">
    <source>
        <dbReference type="EMBL" id="MDT9610189.1"/>
    </source>
</evidence>
<comment type="caution">
    <text evidence="1">The sequence shown here is derived from an EMBL/GenBank/DDBJ whole genome shotgun (WGS) entry which is preliminary data.</text>
</comment>
<proteinExistence type="predicted"/>
<protein>
    <submittedName>
        <fullName evidence="1">Uncharacterized protein</fullName>
    </submittedName>
</protein>
<accession>A0AAW8WTV9</accession>
<dbReference type="RefSeq" id="WP_118992403.1">
    <property type="nucleotide sequence ID" value="NZ_CP083391.1"/>
</dbReference>
<dbReference type="AlphaFoldDB" id="A0AAW8WTV9"/>
<gene>
    <name evidence="1" type="ORF">RON39_08690</name>
</gene>
<sequence>MSNRNIAASNFDQVVDDFLKNYQDRGMKKWAGFFLSDHTLKINKDKKKRSLIYLKKPEMNQVEISNVLLIAFSNHYQVSIQLKNIDSNDNFSADIVGFVQGYYAQSSILISDNVVELDEINHVELIK</sequence>
<organism evidence="1 2">
    <name type="scientific">Lactobacillus crispatus</name>
    <dbReference type="NCBI Taxonomy" id="47770"/>
    <lineage>
        <taxon>Bacteria</taxon>
        <taxon>Bacillati</taxon>
        <taxon>Bacillota</taxon>
        <taxon>Bacilli</taxon>
        <taxon>Lactobacillales</taxon>
        <taxon>Lactobacillaceae</taxon>
        <taxon>Lactobacillus</taxon>
    </lineage>
</organism>
<dbReference type="Proteomes" id="UP001253287">
    <property type="component" value="Unassembled WGS sequence"/>
</dbReference>
<name>A0AAW8WTV9_9LACO</name>
<dbReference type="EMBL" id="JAVTXN010000050">
    <property type="protein sequence ID" value="MDT9610189.1"/>
    <property type="molecule type" value="Genomic_DNA"/>
</dbReference>
<evidence type="ECO:0000313" key="2">
    <source>
        <dbReference type="Proteomes" id="UP001253287"/>
    </source>
</evidence>
<reference evidence="1" key="1">
    <citation type="submission" date="2023-08" db="EMBL/GenBank/DDBJ databases">
        <title>Lactobacillus from the Female Urinary Tract.</title>
        <authorList>
            <person name="Stegman N."/>
            <person name="Jackson B."/>
            <person name="Steiling M."/>
            <person name="Sedano C."/>
            <person name="Wolfe A."/>
            <person name="Putonti C."/>
        </authorList>
    </citation>
    <scope>NUCLEOTIDE SEQUENCE</scope>
    <source>
        <strain evidence="1">UMB5661</strain>
    </source>
</reference>